<feature type="compositionally biased region" description="Polar residues" evidence="1">
    <location>
        <begin position="91"/>
        <end position="109"/>
    </location>
</feature>
<evidence type="ECO:0000313" key="3">
    <source>
        <dbReference type="Proteomes" id="UP000254764"/>
    </source>
</evidence>
<accession>A0A376AKA7</accession>
<keyword evidence="3" id="KW-1185">Reference proteome</keyword>
<protein>
    <submittedName>
        <fullName evidence="2">Uncharacterized protein</fullName>
    </submittedName>
</protein>
<dbReference type="RefSeq" id="WP_115670762.1">
    <property type="nucleotide sequence ID" value="NZ_UEYP01000006.1"/>
</dbReference>
<feature type="compositionally biased region" description="Polar residues" evidence="1">
    <location>
        <begin position="26"/>
        <end position="37"/>
    </location>
</feature>
<reference evidence="3" key="1">
    <citation type="submission" date="2018-07" db="EMBL/GenBank/DDBJ databases">
        <authorList>
            <person name="Peiro R."/>
            <person name="Begona"/>
            <person name="Cbmso G."/>
            <person name="Lopez M."/>
            <person name="Gonzalez S."/>
        </authorList>
    </citation>
    <scope>NUCLEOTIDE SEQUENCE [LARGE SCALE GENOMIC DNA]</scope>
</reference>
<sequence>MYAIESLGKAASYAAAPPTQAQSTAKSDTPKQGGTPTVSVSSASRSFSGFGDLILSAASSTGSEKAAAADGDEGANGREVNDGDADDAPQASPSVSFSDAGTYSVSVYA</sequence>
<proteinExistence type="predicted"/>
<dbReference type="AlphaFoldDB" id="A0A376AKA7"/>
<feature type="region of interest" description="Disordered" evidence="1">
    <location>
        <begin position="61"/>
        <end position="109"/>
    </location>
</feature>
<dbReference type="EMBL" id="UEYP01000006">
    <property type="protein sequence ID" value="SSC68252.1"/>
    <property type="molecule type" value="Genomic_DNA"/>
</dbReference>
<dbReference type="Proteomes" id="UP000254764">
    <property type="component" value="Unassembled WGS sequence"/>
</dbReference>
<name>A0A376AKA7_9HYPH</name>
<gene>
    <name evidence="2" type="ORF">RHIZ70_3960</name>
</gene>
<evidence type="ECO:0000313" key="2">
    <source>
        <dbReference type="EMBL" id="SSC68252.1"/>
    </source>
</evidence>
<organism evidence="2 3">
    <name type="scientific">Ciceribacter selenitireducens ATCC BAA-1503</name>
    <dbReference type="NCBI Taxonomy" id="1336235"/>
    <lineage>
        <taxon>Bacteria</taxon>
        <taxon>Pseudomonadati</taxon>
        <taxon>Pseudomonadota</taxon>
        <taxon>Alphaproteobacteria</taxon>
        <taxon>Hyphomicrobiales</taxon>
        <taxon>Rhizobiaceae</taxon>
        <taxon>Ciceribacter</taxon>
    </lineage>
</organism>
<evidence type="ECO:0000256" key="1">
    <source>
        <dbReference type="SAM" id="MobiDB-lite"/>
    </source>
</evidence>
<feature type="region of interest" description="Disordered" evidence="1">
    <location>
        <begin position="1"/>
        <end position="45"/>
    </location>
</feature>
<feature type="compositionally biased region" description="Low complexity" evidence="1">
    <location>
        <begin position="10"/>
        <end position="25"/>
    </location>
</feature>